<dbReference type="GO" id="GO:0005634">
    <property type="term" value="C:nucleus"/>
    <property type="evidence" value="ECO:0007669"/>
    <property type="project" value="UniProtKB-SubCell"/>
</dbReference>
<dbReference type="GO" id="GO:0006207">
    <property type="term" value="P:'de novo' pyrimidine nucleobase biosynthetic process"/>
    <property type="evidence" value="ECO:0007669"/>
    <property type="project" value="InterPro"/>
</dbReference>
<protein>
    <submittedName>
        <fullName evidence="1">Cytidylate kinase</fullName>
    </submittedName>
</protein>
<dbReference type="InterPro" id="IPR000850">
    <property type="entry name" value="Adenylat/UMP-CMP_kin"/>
</dbReference>
<dbReference type="PROSITE" id="PS00113">
    <property type="entry name" value="ADENYLATE_KINASE"/>
    <property type="match status" value="1"/>
</dbReference>
<dbReference type="HAMAP" id="MF_00235">
    <property type="entry name" value="Adenylate_kinase_Adk"/>
    <property type="match status" value="1"/>
</dbReference>
<dbReference type="GO" id="GO:0009123">
    <property type="term" value="P:nucleoside monophosphate metabolic process"/>
    <property type="evidence" value="ECO:0007669"/>
    <property type="project" value="UniProtKB-ARBA"/>
</dbReference>
<dbReference type="InterPro" id="IPR027417">
    <property type="entry name" value="P-loop_NTPase"/>
</dbReference>
<reference evidence="1 2" key="1">
    <citation type="submission" date="2024-03" db="EMBL/GenBank/DDBJ databases">
        <title>Aureococcus anophagefferens CCMP1851 and Kratosvirus quantuckense: Draft genome of a second virus-susceptible host strain in the model system.</title>
        <authorList>
            <person name="Chase E."/>
            <person name="Truchon A.R."/>
            <person name="Schepens W."/>
            <person name="Wilhelm S.W."/>
        </authorList>
    </citation>
    <scope>NUCLEOTIDE SEQUENCE [LARGE SCALE GENOMIC DNA]</scope>
    <source>
        <strain evidence="1 2">CCMP1851</strain>
    </source>
</reference>
<organism evidence="1 2">
    <name type="scientific">Aureococcus anophagefferens</name>
    <name type="common">Harmful bloom alga</name>
    <dbReference type="NCBI Taxonomy" id="44056"/>
    <lineage>
        <taxon>Eukaryota</taxon>
        <taxon>Sar</taxon>
        <taxon>Stramenopiles</taxon>
        <taxon>Ochrophyta</taxon>
        <taxon>Pelagophyceae</taxon>
        <taxon>Pelagomonadales</taxon>
        <taxon>Pelagomonadaceae</taxon>
        <taxon>Aureococcus</taxon>
    </lineage>
</organism>
<keyword evidence="1" id="KW-0808">Transferase</keyword>
<name>A0ABR1FV19_AURAN</name>
<dbReference type="GO" id="GO:0005737">
    <property type="term" value="C:cytoplasm"/>
    <property type="evidence" value="ECO:0007669"/>
    <property type="project" value="UniProtKB-SubCell"/>
</dbReference>
<dbReference type="InterPro" id="IPR033690">
    <property type="entry name" value="Adenylat_kinase_CS"/>
</dbReference>
<evidence type="ECO:0000313" key="2">
    <source>
        <dbReference type="Proteomes" id="UP001363151"/>
    </source>
</evidence>
<dbReference type="KEGG" id="aaf:AURANDRAFT_35017"/>
<dbReference type="Proteomes" id="UP001363151">
    <property type="component" value="Unassembled WGS sequence"/>
</dbReference>
<dbReference type="SUPFAM" id="SSF52540">
    <property type="entry name" value="P-loop containing nucleoside triphosphate hydrolases"/>
    <property type="match status" value="1"/>
</dbReference>
<keyword evidence="2" id="KW-1185">Reference proteome</keyword>
<dbReference type="HAMAP" id="MF_03172">
    <property type="entry name" value="Adenylate_kinase_UMP_CMP_kin"/>
    <property type="match status" value="1"/>
</dbReference>
<evidence type="ECO:0000313" key="1">
    <source>
        <dbReference type="EMBL" id="KAK7239225.1"/>
    </source>
</evidence>
<accession>A0ABR1FV19</accession>
<dbReference type="GO" id="GO:0016776">
    <property type="term" value="F:phosphotransferase activity, phosphate group as acceptor"/>
    <property type="evidence" value="ECO:0007669"/>
    <property type="project" value="InterPro"/>
</dbReference>
<dbReference type="GO" id="GO:0019205">
    <property type="term" value="F:nucleobase-containing compound kinase activity"/>
    <property type="evidence" value="ECO:0007669"/>
    <property type="project" value="InterPro"/>
</dbReference>
<dbReference type="GO" id="GO:0006221">
    <property type="term" value="P:pyrimidine nucleotide biosynthetic process"/>
    <property type="evidence" value="ECO:0007669"/>
    <property type="project" value="UniProtKB-UniRule"/>
</dbReference>
<comment type="caution">
    <text evidence="1">The sequence shown here is derived from an EMBL/GenBank/DDBJ whole genome shotgun (WGS) entry which is preliminary data.</text>
</comment>
<dbReference type="NCBIfam" id="TIGR01359">
    <property type="entry name" value="UMP_CMP_kin_fam"/>
    <property type="match status" value="1"/>
</dbReference>
<dbReference type="Gene3D" id="3.40.50.300">
    <property type="entry name" value="P-loop containing nucleotide triphosphate hydrolases"/>
    <property type="match status" value="1"/>
</dbReference>
<dbReference type="CDD" id="cd01428">
    <property type="entry name" value="ADK"/>
    <property type="match status" value="1"/>
</dbReference>
<dbReference type="KEGG" id="aaf:AURANDRAFT_32129"/>
<proteinExistence type="inferred from homology"/>
<dbReference type="GO" id="GO:0005524">
    <property type="term" value="F:ATP binding"/>
    <property type="evidence" value="ECO:0007669"/>
    <property type="project" value="UniProtKB-KW"/>
</dbReference>
<dbReference type="PANTHER" id="PTHR23359">
    <property type="entry name" value="NUCLEOTIDE KINASE"/>
    <property type="match status" value="1"/>
</dbReference>
<keyword evidence="1" id="KW-0418">Kinase</keyword>
<dbReference type="PRINTS" id="PR00094">
    <property type="entry name" value="ADENYLTKNASE"/>
</dbReference>
<gene>
    <name evidence="1" type="ORF">SO694_00024328</name>
</gene>
<dbReference type="InterPro" id="IPR006266">
    <property type="entry name" value="UMP_CMP_kinase"/>
</dbReference>
<dbReference type="EMBL" id="JBBJCI010000225">
    <property type="protein sequence ID" value="KAK7239225.1"/>
    <property type="molecule type" value="Genomic_DNA"/>
</dbReference>
<dbReference type="Pfam" id="PF00406">
    <property type="entry name" value="ADK"/>
    <property type="match status" value="1"/>
</dbReference>
<sequence length="221" mass="24174">MRPVALSSRHEPRSRVIARDSSADGDARKARVLFCLGGPGAGKGTQCAKLEAEFGFVHLSAGDLLRAERASGSADGELIEAYIAEGKIVPVRVTLNLIRKAMQASVAHTFVIDGFPRNSDNLEGWDELMSDVTDVGGVLFYDVSHDVMQERIMKRGETSGRSDDNAEAALKRFRTYEESTRPIIEHFKKRGKLIAVPAAGDVDEVWGLTRAAIEALEVYQE</sequence>